<evidence type="ECO:0000256" key="3">
    <source>
        <dbReference type="PROSITE-ProRule" id="PRU00023"/>
    </source>
</evidence>
<sequence length="451" mass="47767">MTVSALRSGRSWATALAAGIAVLLAGCAPDRTDDGDRGAGSDPASTASSTAPSPTPSPSADASPTVSPQTATPRTPRRSLSQAQLDRRLRAAAWDDDVARARRLIAEGADVNAKDETEQSAYLITTSEGYLRLLDLTLKNGGKVTSLDSFDGIGLIRAAERGHADVAGRLVQAGVDVDHVNNLGWTALHEALVFADADDHRYVDTVRVLVAAGADVTLASQRDGVSPLAHARTRGLERQASLLRRAADRPEVDRQIAGRRLLRAAEEGDADAAALALRDGARLEVRDEAGRTPLLRAAAADRTAVARLLVHLGADPDALDDRHDTPWLVTGVTGSVAMLEILLPADPDLSIRNRFGGLSPIPASERGHVDYVRRVVRTAVDLDHVNDLGWTALLEAVILGDGTRPYQRIVQILVDAGVDVTIADHDGVTALEHAQARGYDAIARTLRAARA</sequence>
<keyword evidence="2 3" id="KW-0040">ANK repeat</keyword>
<proteinExistence type="predicted"/>
<protein>
    <submittedName>
        <fullName evidence="6">Uncharacterized protein</fullName>
    </submittedName>
</protein>
<dbReference type="AlphaFoldDB" id="A0A2M9BIW3"/>
<feature type="region of interest" description="Disordered" evidence="4">
    <location>
        <begin position="32"/>
        <end position="84"/>
    </location>
</feature>
<dbReference type="Gene3D" id="1.25.40.20">
    <property type="entry name" value="Ankyrin repeat-containing domain"/>
    <property type="match status" value="2"/>
</dbReference>
<dbReference type="RefSeq" id="WP_100414793.1">
    <property type="nucleotide sequence ID" value="NZ_PGEZ01000001.1"/>
</dbReference>
<dbReference type="Pfam" id="PF00023">
    <property type="entry name" value="Ank"/>
    <property type="match status" value="1"/>
</dbReference>
<keyword evidence="7" id="KW-1185">Reference proteome</keyword>
<dbReference type="PROSITE" id="PS50088">
    <property type="entry name" value="ANK_REPEAT"/>
    <property type="match status" value="3"/>
</dbReference>
<evidence type="ECO:0000256" key="1">
    <source>
        <dbReference type="ARBA" id="ARBA00022737"/>
    </source>
</evidence>
<dbReference type="Pfam" id="PF12796">
    <property type="entry name" value="Ank_2"/>
    <property type="match status" value="1"/>
</dbReference>
<accession>A0A2M9BIW3</accession>
<dbReference type="InterPro" id="IPR036770">
    <property type="entry name" value="Ankyrin_rpt-contain_sf"/>
</dbReference>
<dbReference type="SMART" id="SM00248">
    <property type="entry name" value="ANK"/>
    <property type="match status" value="6"/>
</dbReference>
<dbReference type="PANTHER" id="PTHR24173:SF40">
    <property type="entry name" value="AGAP006757-PA"/>
    <property type="match status" value="1"/>
</dbReference>
<feature type="compositionally biased region" description="Low complexity" evidence="4">
    <location>
        <begin position="41"/>
        <end position="68"/>
    </location>
</feature>
<evidence type="ECO:0000256" key="2">
    <source>
        <dbReference type="ARBA" id="ARBA00023043"/>
    </source>
</evidence>
<comment type="caution">
    <text evidence="6">The sequence shown here is derived from an EMBL/GenBank/DDBJ whole genome shotgun (WGS) entry which is preliminary data.</text>
</comment>
<dbReference type="InterPro" id="IPR002110">
    <property type="entry name" value="Ankyrin_rpt"/>
</dbReference>
<evidence type="ECO:0000256" key="4">
    <source>
        <dbReference type="SAM" id="MobiDB-lite"/>
    </source>
</evidence>
<keyword evidence="1" id="KW-0677">Repeat</keyword>
<evidence type="ECO:0000313" key="6">
    <source>
        <dbReference type="EMBL" id="PJJ57889.1"/>
    </source>
</evidence>
<dbReference type="SUPFAM" id="SSF48403">
    <property type="entry name" value="Ankyrin repeat"/>
    <property type="match status" value="1"/>
</dbReference>
<keyword evidence="5" id="KW-0732">Signal</keyword>
<feature type="repeat" description="ANK" evidence="3">
    <location>
        <begin position="388"/>
        <end position="425"/>
    </location>
</feature>
<evidence type="ECO:0000313" key="7">
    <source>
        <dbReference type="Proteomes" id="UP000230842"/>
    </source>
</evidence>
<reference evidence="6 7" key="1">
    <citation type="submission" date="2017-11" db="EMBL/GenBank/DDBJ databases">
        <title>Genomic Encyclopedia of Archaeal and Bacterial Type Strains, Phase II (KMG-II): From Individual Species to Whole Genera.</title>
        <authorList>
            <person name="Goeker M."/>
        </authorList>
    </citation>
    <scope>NUCLEOTIDE SEQUENCE [LARGE SCALE GENOMIC DNA]</scope>
    <source>
        <strain evidence="6 7">DSM 27763</strain>
    </source>
</reference>
<evidence type="ECO:0000256" key="5">
    <source>
        <dbReference type="SAM" id="SignalP"/>
    </source>
</evidence>
<feature type="signal peptide" evidence="5">
    <location>
        <begin position="1"/>
        <end position="17"/>
    </location>
</feature>
<dbReference type="EMBL" id="PGEZ01000001">
    <property type="protein sequence ID" value="PJJ57889.1"/>
    <property type="molecule type" value="Genomic_DNA"/>
</dbReference>
<feature type="chain" id="PRO_5014838354" evidence="5">
    <location>
        <begin position="18"/>
        <end position="451"/>
    </location>
</feature>
<dbReference type="PANTHER" id="PTHR24173">
    <property type="entry name" value="ANKYRIN REPEAT CONTAINING"/>
    <property type="match status" value="1"/>
</dbReference>
<dbReference type="PROSITE" id="PS50297">
    <property type="entry name" value="ANK_REP_REGION"/>
    <property type="match status" value="1"/>
</dbReference>
<name>A0A2M9BIW3_9ACTN</name>
<organism evidence="6 7">
    <name type="scientific">Mumia flava</name>
    <dbReference type="NCBI Taxonomy" id="1348852"/>
    <lineage>
        <taxon>Bacteria</taxon>
        <taxon>Bacillati</taxon>
        <taxon>Actinomycetota</taxon>
        <taxon>Actinomycetes</taxon>
        <taxon>Propionibacteriales</taxon>
        <taxon>Nocardioidaceae</taxon>
        <taxon>Mumia</taxon>
    </lineage>
</organism>
<dbReference type="Proteomes" id="UP000230842">
    <property type="component" value="Unassembled WGS sequence"/>
</dbReference>
<dbReference type="OrthoDB" id="9812708at2"/>
<feature type="repeat" description="ANK" evidence="3">
    <location>
        <begin position="289"/>
        <end position="321"/>
    </location>
</feature>
<dbReference type="PROSITE" id="PS51257">
    <property type="entry name" value="PROKAR_LIPOPROTEIN"/>
    <property type="match status" value="1"/>
</dbReference>
<gene>
    <name evidence="6" type="ORF">CLV56_2128</name>
</gene>
<feature type="repeat" description="ANK" evidence="3">
    <location>
        <begin position="183"/>
        <end position="221"/>
    </location>
</feature>